<name>A0AAD5M0V8_PARTN</name>
<evidence type="ECO:0000313" key="1">
    <source>
        <dbReference type="EMBL" id="KAJ1350177.1"/>
    </source>
</evidence>
<keyword evidence="2" id="KW-1185">Reference proteome</keyword>
<dbReference type="Proteomes" id="UP001196413">
    <property type="component" value="Unassembled WGS sequence"/>
</dbReference>
<protein>
    <submittedName>
        <fullName evidence="1">Uncharacterized protein</fullName>
    </submittedName>
</protein>
<dbReference type="AlphaFoldDB" id="A0AAD5M0V8"/>
<proteinExistence type="predicted"/>
<organism evidence="1 2">
    <name type="scientific">Parelaphostrongylus tenuis</name>
    <name type="common">Meningeal worm</name>
    <dbReference type="NCBI Taxonomy" id="148309"/>
    <lineage>
        <taxon>Eukaryota</taxon>
        <taxon>Metazoa</taxon>
        <taxon>Ecdysozoa</taxon>
        <taxon>Nematoda</taxon>
        <taxon>Chromadorea</taxon>
        <taxon>Rhabditida</taxon>
        <taxon>Rhabditina</taxon>
        <taxon>Rhabditomorpha</taxon>
        <taxon>Strongyloidea</taxon>
        <taxon>Metastrongylidae</taxon>
        <taxon>Parelaphostrongylus</taxon>
    </lineage>
</organism>
<comment type="caution">
    <text evidence="1">The sequence shown here is derived from an EMBL/GenBank/DDBJ whole genome shotgun (WGS) entry which is preliminary data.</text>
</comment>
<evidence type="ECO:0000313" key="2">
    <source>
        <dbReference type="Proteomes" id="UP001196413"/>
    </source>
</evidence>
<gene>
    <name evidence="1" type="ORF">KIN20_005906</name>
</gene>
<sequence>MVGRPLKTFVILITHSGTFCEGFSKKNARMSYKFPLFNTKVTSIQISKAYGDDFDSAIENLKILQPT</sequence>
<accession>A0AAD5M0V8</accession>
<reference evidence="1" key="1">
    <citation type="submission" date="2021-06" db="EMBL/GenBank/DDBJ databases">
        <title>Parelaphostrongylus tenuis whole genome reference sequence.</title>
        <authorList>
            <person name="Garwood T.J."/>
            <person name="Larsen P.A."/>
            <person name="Fountain-Jones N.M."/>
            <person name="Garbe J.R."/>
            <person name="Macchietto M.G."/>
            <person name="Kania S.A."/>
            <person name="Gerhold R.W."/>
            <person name="Richards J.E."/>
            <person name="Wolf T.M."/>
        </authorList>
    </citation>
    <scope>NUCLEOTIDE SEQUENCE</scope>
    <source>
        <strain evidence="1">MNPRO001-30</strain>
        <tissue evidence="1">Meninges</tissue>
    </source>
</reference>
<dbReference type="EMBL" id="JAHQIW010000809">
    <property type="protein sequence ID" value="KAJ1350177.1"/>
    <property type="molecule type" value="Genomic_DNA"/>
</dbReference>